<proteinExistence type="predicted"/>
<protein>
    <submittedName>
        <fullName evidence="1">Uncharacterized protein</fullName>
    </submittedName>
</protein>
<organism evidence="1 2">
    <name type="scientific">Candidatus Roizmanbacteria bacterium GW2011_GWC2_34_23</name>
    <dbReference type="NCBI Taxonomy" id="1618484"/>
    <lineage>
        <taxon>Bacteria</taxon>
        <taxon>Candidatus Roizmaniibacteriota</taxon>
    </lineage>
</organism>
<evidence type="ECO:0000313" key="1">
    <source>
        <dbReference type="EMBL" id="KKP63024.1"/>
    </source>
</evidence>
<name>A0A0G0B111_9BACT</name>
<feature type="non-terminal residue" evidence="1">
    <location>
        <position position="28"/>
    </location>
</feature>
<dbReference type="Proteomes" id="UP000034004">
    <property type="component" value="Unassembled WGS sequence"/>
</dbReference>
<comment type="caution">
    <text evidence="1">The sequence shown here is derived from an EMBL/GenBank/DDBJ whole genome shotgun (WGS) entry which is preliminary data.</text>
</comment>
<accession>A0A0G0B111</accession>
<sequence length="28" mass="3141">MDLNILKHLNTKQKESVINYSGPTVILA</sequence>
<reference evidence="1 2" key="1">
    <citation type="journal article" date="2015" name="Nature">
        <title>rRNA introns, odd ribosomes, and small enigmatic genomes across a large radiation of phyla.</title>
        <authorList>
            <person name="Brown C.T."/>
            <person name="Hug L.A."/>
            <person name="Thomas B.C."/>
            <person name="Sharon I."/>
            <person name="Castelle C.J."/>
            <person name="Singh A."/>
            <person name="Wilkins M.J."/>
            <person name="Williams K.H."/>
            <person name="Banfield J.F."/>
        </authorList>
    </citation>
    <scope>NUCLEOTIDE SEQUENCE [LARGE SCALE GENOMIC DNA]</scope>
</reference>
<evidence type="ECO:0000313" key="2">
    <source>
        <dbReference type="Proteomes" id="UP000034004"/>
    </source>
</evidence>
<dbReference type="EMBL" id="LBPR01000002">
    <property type="protein sequence ID" value="KKP63024.1"/>
    <property type="molecule type" value="Genomic_DNA"/>
</dbReference>
<gene>
    <name evidence="1" type="ORF">UR56_C0002G0001</name>
</gene>
<dbReference type="AlphaFoldDB" id="A0A0G0B111"/>